<dbReference type="Proteomes" id="UP000654075">
    <property type="component" value="Unassembled WGS sequence"/>
</dbReference>
<dbReference type="EMBL" id="CAJNNV010000868">
    <property type="protein sequence ID" value="CAE8583781.1"/>
    <property type="molecule type" value="Genomic_DNA"/>
</dbReference>
<proteinExistence type="predicted"/>
<evidence type="ECO:0000313" key="2">
    <source>
        <dbReference type="Proteomes" id="UP000654075"/>
    </source>
</evidence>
<comment type="caution">
    <text evidence="1">The sequence shown here is derived from an EMBL/GenBank/DDBJ whole genome shotgun (WGS) entry which is preliminary data.</text>
</comment>
<evidence type="ECO:0000313" key="1">
    <source>
        <dbReference type="EMBL" id="CAE8583781.1"/>
    </source>
</evidence>
<reference evidence="1" key="1">
    <citation type="submission" date="2021-02" db="EMBL/GenBank/DDBJ databases">
        <authorList>
            <person name="Dougan E. K."/>
            <person name="Rhodes N."/>
            <person name="Thang M."/>
            <person name="Chan C."/>
        </authorList>
    </citation>
    <scope>NUCLEOTIDE SEQUENCE</scope>
</reference>
<sequence>MANKSLVLVTKRTCSVAAGTSQTTAGKEFGPALGLHACVAVWSLARDALVDAIRGCGALNQASHATRTSRAVLHLVFHAVPGAGVARGALTAAELQVLVELRMAAIGPNLLVRVVQAVASSDLCLLLGLLSLSLSLKPHLLGSAQLPQFQAAVLSGGKAHVLGGEGGLLVGQVVGQGSSGESKEGKEQHQGSTRARHVLGEVRCLLESDVCRAEQLRDASTSA</sequence>
<name>A0A813DDX7_POLGL</name>
<protein>
    <submittedName>
        <fullName evidence="1">Uncharacterized protein</fullName>
    </submittedName>
</protein>
<keyword evidence="2" id="KW-1185">Reference proteome</keyword>
<gene>
    <name evidence="1" type="ORF">PGLA1383_LOCUS2732</name>
</gene>
<accession>A0A813DDX7</accession>
<organism evidence="1 2">
    <name type="scientific">Polarella glacialis</name>
    <name type="common">Dinoflagellate</name>
    <dbReference type="NCBI Taxonomy" id="89957"/>
    <lineage>
        <taxon>Eukaryota</taxon>
        <taxon>Sar</taxon>
        <taxon>Alveolata</taxon>
        <taxon>Dinophyceae</taxon>
        <taxon>Suessiales</taxon>
        <taxon>Suessiaceae</taxon>
        <taxon>Polarella</taxon>
    </lineage>
</organism>
<dbReference type="AlphaFoldDB" id="A0A813DDX7"/>